<dbReference type="PROSITE" id="PS51257">
    <property type="entry name" value="PROKAR_LIPOPROTEIN"/>
    <property type="match status" value="1"/>
</dbReference>
<comment type="caution">
    <text evidence="2">The sequence shown here is derived from an EMBL/GenBank/DDBJ whole genome shotgun (WGS) entry which is preliminary data.</text>
</comment>
<accession>A0A933L286</accession>
<feature type="chain" id="PRO_5036874326" description="C-type lysozyme inhibitor domain-containing protein" evidence="1">
    <location>
        <begin position="19"/>
        <end position="104"/>
    </location>
</feature>
<proteinExistence type="predicted"/>
<dbReference type="Proteomes" id="UP000782610">
    <property type="component" value="Unassembled WGS sequence"/>
</dbReference>
<organism evidence="2 3">
    <name type="scientific">Devosia nanyangense</name>
    <dbReference type="NCBI Taxonomy" id="1228055"/>
    <lineage>
        <taxon>Bacteria</taxon>
        <taxon>Pseudomonadati</taxon>
        <taxon>Pseudomonadota</taxon>
        <taxon>Alphaproteobacteria</taxon>
        <taxon>Hyphomicrobiales</taxon>
        <taxon>Devosiaceae</taxon>
        <taxon>Devosia</taxon>
    </lineage>
</organism>
<reference evidence="2" key="1">
    <citation type="submission" date="2020-07" db="EMBL/GenBank/DDBJ databases">
        <title>Huge and variable diversity of episymbiotic CPR bacteria and DPANN archaea in groundwater ecosystems.</title>
        <authorList>
            <person name="He C.Y."/>
            <person name="Keren R."/>
            <person name="Whittaker M."/>
            <person name="Farag I.F."/>
            <person name="Doudna J."/>
            <person name="Cate J.H.D."/>
            <person name="Banfield J.F."/>
        </authorList>
    </citation>
    <scope>NUCLEOTIDE SEQUENCE</scope>
    <source>
        <strain evidence="2">NC_groundwater_1586_Pr3_B-0.1um_66_15</strain>
    </source>
</reference>
<keyword evidence="1" id="KW-0732">Signal</keyword>
<feature type="signal peptide" evidence="1">
    <location>
        <begin position="1"/>
        <end position="18"/>
    </location>
</feature>
<evidence type="ECO:0000256" key="1">
    <source>
        <dbReference type="SAM" id="SignalP"/>
    </source>
</evidence>
<dbReference type="EMBL" id="JACRAF010000039">
    <property type="protein sequence ID" value="MBI4922914.1"/>
    <property type="molecule type" value="Genomic_DNA"/>
</dbReference>
<name>A0A933L286_9HYPH</name>
<evidence type="ECO:0000313" key="3">
    <source>
        <dbReference type="Proteomes" id="UP000782610"/>
    </source>
</evidence>
<evidence type="ECO:0008006" key="4">
    <source>
        <dbReference type="Google" id="ProtNLM"/>
    </source>
</evidence>
<evidence type="ECO:0000313" key="2">
    <source>
        <dbReference type="EMBL" id="MBI4922914.1"/>
    </source>
</evidence>
<protein>
    <recommendedName>
        <fullName evidence="4">C-type lysozyme inhibitor domain-containing protein</fullName>
    </recommendedName>
</protein>
<dbReference type="AlphaFoldDB" id="A0A933L286"/>
<gene>
    <name evidence="2" type="ORF">HY834_14295</name>
</gene>
<sequence length="104" mass="10605">MRLSLALCLVLVVSPALAQFPPPGVYGCTSEAGDTLGVLSLLVAGDYQWDADGVSVTGQVASAGTGVEALTGPLAGQHWSGDFSTELGETVFVFSTDIGKVTCR</sequence>